<dbReference type="Pfam" id="PF13855">
    <property type="entry name" value="LRR_8"/>
    <property type="match status" value="1"/>
</dbReference>
<evidence type="ECO:0000313" key="10">
    <source>
        <dbReference type="Proteomes" id="UP000594262"/>
    </source>
</evidence>
<dbReference type="OrthoDB" id="5986904at2759"/>
<accession>A0A7M5XAZ2</accession>
<feature type="disulfide bond" evidence="4">
    <location>
        <begin position="379"/>
        <end position="396"/>
    </location>
</feature>
<dbReference type="SMART" id="SM00181">
    <property type="entry name" value="EGF"/>
    <property type="match status" value="3"/>
</dbReference>
<organism evidence="9 10">
    <name type="scientific">Clytia hemisphaerica</name>
    <dbReference type="NCBI Taxonomy" id="252671"/>
    <lineage>
        <taxon>Eukaryota</taxon>
        <taxon>Metazoa</taxon>
        <taxon>Cnidaria</taxon>
        <taxon>Hydrozoa</taxon>
        <taxon>Hydroidolina</taxon>
        <taxon>Leptothecata</taxon>
        <taxon>Obeliida</taxon>
        <taxon>Clytiidae</taxon>
        <taxon>Clytia</taxon>
    </lineage>
</organism>
<keyword evidence="10" id="KW-1185">Reference proteome</keyword>
<dbReference type="SUPFAM" id="SSF57196">
    <property type="entry name" value="EGF/Laminin"/>
    <property type="match status" value="2"/>
</dbReference>
<feature type="domain" description="EGF-like" evidence="8">
    <location>
        <begin position="288"/>
        <end position="325"/>
    </location>
</feature>
<feature type="chain" id="PRO_5029906841" description="EGF-like domain-containing protein" evidence="7">
    <location>
        <begin position="21"/>
        <end position="467"/>
    </location>
</feature>
<proteinExistence type="predicted"/>
<keyword evidence="3" id="KW-0677">Repeat</keyword>
<dbReference type="SMART" id="SM00369">
    <property type="entry name" value="LRR_TYP"/>
    <property type="match status" value="5"/>
</dbReference>
<evidence type="ECO:0000256" key="5">
    <source>
        <dbReference type="SAM" id="MobiDB-lite"/>
    </source>
</evidence>
<feature type="disulfide bond" evidence="4">
    <location>
        <begin position="315"/>
        <end position="324"/>
    </location>
</feature>
<protein>
    <recommendedName>
        <fullName evidence="8">EGF-like domain-containing protein</fullName>
    </recommendedName>
</protein>
<dbReference type="Pfam" id="PF00008">
    <property type="entry name" value="EGF"/>
    <property type="match status" value="1"/>
</dbReference>
<feature type="disulfide bond" evidence="4">
    <location>
        <begin position="339"/>
        <end position="356"/>
    </location>
</feature>
<keyword evidence="6" id="KW-0812">Transmembrane</keyword>
<evidence type="ECO:0000256" key="4">
    <source>
        <dbReference type="PROSITE-ProRule" id="PRU00076"/>
    </source>
</evidence>
<feature type="region of interest" description="Disordered" evidence="5">
    <location>
        <begin position="448"/>
        <end position="467"/>
    </location>
</feature>
<evidence type="ECO:0000256" key="7">
    <source>
        <dbReference type="SAM" id="SignalP"/>
    </source>
</evidence>
<dbReference type="PROSITE" id="PS50026">
    <property type="entry name" value="EGF_3"/>
    <property type="match status" value="3"/>
</dbReference>
<dbReference type="PANTHER" id="PTHR24369">
    <property type="entry name" value="ANTIGEN BSP, PUTATIVE-RELATED"/>
    <property type="match status" value="1"/>
</dbReference>
<evidence type="ECO:0000256" key="6">
    <source>
        <dbReference type="SAM" id="Phobius"/>
    </source>
</evidence>
<feature type="domain" description="EGF-like" evidence="8">
    <location>
        <begin position="326"/>
        <end position="368"/>
    </location>
</feature>
<feature type="domain" description="EGF-like" evidence="8">
    <location>
        <begin position="369"/>
        <end position="408"/>
    </location>
</feature>
<feature type="signal peptide" evidence="7">
    <location>
        <begin position="1"/>
        <end position="20"/>
    </location>
</feature>
<sequence>MNMLFHHLLILLACIVSSFASSSKTCPTKCKCYWKHDWKGNYEVQVHCKDLNITNKDLPDVASQLDTKRTVELDLSRNLITEFQAELFVNFTKLDRITLNENQLTRLPANISLYIPSILIIDLDDININKIKQKDFEGYNSIIAISLRRNGIENLEPDVFQNLSQLEYLYVGHNKLTTLRKGTFTGLAKLRELFLTGNDITTVETGVFGDLPSLSYIYLQFNKITTARRDWFGSVVPDYLELKENPLICDCVMYDTINYFSEIYHDGRIGGKCNGTELADFYHKNKLNCSSCSVNECQNNATCQVVDQFNYNCSCSQNNHGEFCQFKNACSFNLRFKPCQEITNSICVPIQNIFKCDCRVGYSGERCQMKDICYFDNPCQNDGICKKSNISMGYTCQCNEGYHGQQCQLSTPDTGFIILMVVLAILVLIGLVGLAIFFRRRRGHKDNGEEVNMSQNKRSEELESLTV</sequence>
<dbReference type="CDD" id="cd00054">
    <property type="entry name" value="EGF_CA"/>
    <property type="match status" value="1"/>
</dbReference>
<dbReference type="InterPro" id="IPR050541">
    <property type="entry name" value="LRR_TM_domain-containing"/>
</dbReference>
<dbReference type="SUPFAM" id="SSF52058">
    <property type="entry name" value="L domain-like"/>
    <property type="match status" value="1"/>
</dbReference>
<reference evidence="9" key="1">
    <citation type="submission" date="2021-01" db="UniProtKB">
        <authorList>
            <consortium name="EnsemblMetazoa"/>
        </authorList>
    </citation>
    <scope>IDENTIFICATION</scope>
</reference>
<keyword evidence="4" id="KW-1015">Disulfide bond</keyword>
<comment type="caution">
    <text evidence="4">Lacks conserved residue(s) required for the propagation of feature annotation.</text>
</comment>
<feature type="disulfide bond" evidence="4">
    <location>
        <begin position="398"/>
        <end position="407"/>
    </location>
</feature>
<keyword evidence="4" id="KW-0245">EGF-like domain</keyword>
<keyword evidence="6" id="KW-0472">Membrane</keyword>
<evidence type="ECO:0000259" key="8">
    <source>
        <dbReference type="PROSITE" id="PS50026"/>
    </source>
</evidence>
<dbReference type="PANTHER" id="PTHR24369:SF210">
    <property type="entry name" value="CHAOPTIN-RELATED"/>
    <property type="match status" value="1"/>
</dbReference>
<evidence type="ECO:0000256" key="3">
    <source>
        <dbReference type="ARBA" id="ARBA00022737"/>
    </source>
</evidence>
<dbReference type="Gene3D" id="2.10.25.10">
    <property type="entry name" value="Laminin"/>
    <property type="match status" value="2"/>
</dbReference>
<dbReference type="InterPro" id="IPR032675">
    <property type="entry name" value="LRR_dom_sf"/>
</dbReference>
<dbReference type="EnsemblMetazoa" id="CLYHEMT020405.3">
    <property type="protein sequence ID" value="CLYHEMP020405.3"/>
    <property type="gene ID" value="CLYHEMG020405"/>
</dbReference>
<dbReference type="AlphaFoldDB" id="A0A7M5XAZ2"/>
<feature type="disulfide bond" evidence="4">
    <location>
        <begin position="358"/>
        <end position="367"/>
    </location>
</feature>
<feature type="transmembrane region" description="Helical" evidence="6">
    <location>
        <begin position="416"/>
        <end position="438"/>
    </location>
</feature>
<dbReference type="PROSITE" id="PS00022">
    <property type="entry name" value="EGF_1"/>
    <property type="match status" value="3"/>
</dbReference>
<name>A0A7M5XAZ2_9CNID</name>
<keyword evidence="2 7" id="KW-0732">Signal</keyword>
<dbReference type="InterPro" id="IPR000742">
    <property type="entry name" value="EGF"/>
</dbReference>
<dbReference type="Gene3D" id="3.80.10.10">
    <property type="entry name" value="Ribonuclease Inhibitor"/>
    <property type="match status" value="2"/>
</dbReference>
<evidence type="ECO:0000256" key="2">
    <source>
        <dbReference type="ARBA" id="ARBA00022729"/>
    </source>
</evidence>
<evidence type="ECO:0000256" key="1">
    <source>
        <dbReference type="ARBA" id="ARBA00022614"/>
    </source>
</evidence>
<dbReference type="GO" id="GO:0005886">
    <property type="term" value="C:plasma membrane"/>
    <property type="evidence" value="ECO:0007669"/>
    <property type="project" value="TreeGrafter"/>
</dbReference>
<dbReference type="Proteomes" id="UP000594262">
    <property type="component" value="Unplaced"/>
</dbReference>
<dbReference type="InterPro" id="IPR001611">
    <property type="entry name" value="Leu-rich_rpt"/>
</dbReference>
<keyword evidence="1" id="KW-0433">Leucine-rich repeat</keyword>
<dbReference type="PROSITE" id="PS01186">
    <property type="entry name" value="EGF_2"/>
    <property type="match status" value="2"/>
</dbReference>
<keyword evidence="6" id="KW-1133">Transmembrane helix</keyword>
<dbReference type="InterPro" id="IPR003591">
    <property type="entry name" value="Leu-rich_rpt_typical-subtyp"/>
</dbReference>
<evidence type="ECO:0000313" key="9">
    <source>
        <dbReference type="EnsemblMetazoa" id="CLYHEMP020405.3"/>
    </source>
</evidence>